<dbReference type="InterPro" id="IPR000719">
    <property type="entry name" value="Prot_kinase_dom"/>
</dbReference>
<evidence type="ECO:0000313" key="3">
    <source>
        <dbReference type="EMBL" id="EDV26377.1"/>
    </source>
</evidence>
<dbReference type="CDD" id="cd14010">
    <property type="entry name" value="STKc_ULK4"/>
    <property type="match status" value="1"/>
</dbReference>
<dbReference type="FunCoup" id="B3RRM5">
    <property type="interactions" value="723"/>
</dbReference>
<dbReference type="Proteomes" id="UP000009022">
    <property type="component" value="Unassembled WGS sequence"/>
</dbReference>
<dbReference type="GO" id="GO:0004672">
    <property type="term" value="F:protein kinase activity"/>
    <property type="evidence" value="ECO:0007669"/>
    <property type="project" value="InterPro"/>
</dbReference>
<dbReference type="PhylomeDB" id="B3RRM5"/>
<feature type="compositionally biased region" description="Polar residues" evidence="1">
    <location>
        <begin position="326"/>
        <end position="340"/>
    </location>
</feature>
<dbReference type="Gene3D" id="1.10.510.10">
    <property type="entry name" value="Transferase(Phosphotransferase) domain 1"/>
    <property type="match status" value="1"/>
</dbReference>
<protein>
    <recommendedName>
        <fullName evidence="2">Protein kinase domain-containing protein</fullName>
    </recommendedName>
</protein>
<keyword evidence="4" id="KW-1185">Reference proteome</keyword>
<dbReference type="SUPFAM" id="SSF56112">
    <property type="entry name" value="Protein kinase-like (PK-like)"/>
    <property type="match status" value="1"/>
</dbReference>
<name>B3RRM5_TRIAD</name>
<dbReference type="GO" id="GO:0005524">
    <property type="term" value="F:ATP binding"/>
    <property type="evidence" value="ECO:0007669"/>
    <property type="project" value="InterPro"/>
</dbReference>
<dbReference type="STRING" id="10228.B3RRM5"/>
<feature type="compositionally biased region" description="Low complexity" evidence="1">
    <location>
        <begin position="313"/>
        <end position="325"/>
    </location>
</feature>
<feature type="domain" description="Protein kinase" evidence="2">
    <location>
        <begin position="4"/>
        <end position="281"/>
    </location>
</feature>
<dbReference type="PROSITE" id="PS50011">
    <property type="entry name" value="PROTEIN_KINASE_DOM"/>
    <property type="match status" value="1"/>
</dbReference>
<organism evidence="3 4">
    <name type="scientific">Trichoplax adhaerens</name>
    <name type="common">Trichoplax reptans</name>
    <dbReference type="NCBI Taxonomy" id="10228"/>
    <lineage>
        <taxon>Eukaryota</taxon>
        <taxon>Metazoa</taxon>
        <taxon>Placozoa</taxon>
        <taxon>Uniplacotomia</taxon>
        <taxon>Trichoplacea</taxon>
        <taxon>Trichoplacidae</taxon>
        <taxon>Trichoplax</taxon>
    </lineage>
</organism>
<dbReference type="OrthoDB" id="24822at2759"/>
<feature type="region of interest" description="Disordered" evidence="1">
    <location>
        <begin position="471"/>
        <end position="494"/>
    </location>
</feature>
<dbReference type="eggNOG" id="KOG0597">
    <property type="taxonomic scope" value="Eukaryota"/>
</dbReference>
<evidence type="ECO:0000256" key="1">
    <source>
        <dbReference type="SAM" id="MobiDB-lite"/>
    </source>
</evidence>
<accession>B3RRM5</accession>
<feature type="region of interest" description="Disordered" evidence="1">
    <location>
        <begin position="305"/>
        <end position="360"/>
    </location>
</feature>
<dbReference type="OMA" id="NWYETNN"/>
<evidence type="ECO:0000259" key="2">
    <source>
        <dbReference type="PROSITE" id="PS50011"/>
    </source>
</evidence>
<dbReference type="RefSeq" id="XP_002110373.1">
    <property type="nucleotide sequence ID" value="XM_002110337.1"/>
</dbReference>
<dbReference type="PANTHER" id="PTHR46240:SF1">
    <property type="entry name" value="SERINE_THREONINE-PROTEIN KINASE ULK4"/>
    <property type="match status" value="1"/>
</dbReference>
<gene>
    <name evidence="3" type="ORF">TRIADDRAFT_54294</name>
</gene>
<dbReference type="InterPro" id="IPR056981">
    <property type="entry name" value="HEAT_ULK4_RUNKEL"/>
</dbReference>
<dbReference type="KEGG" id="tad:TRIADDRAFT_54294"/>
<evidence type="ECO:0000313" key="4">
    <source>
        <dbReference type="Proteomes" id="UP000009022"/>
    </source>
</evidence>
<dbReference type="GeneID" id="6752105"/>
<dbReference type="InterPro" id="IPR011009">
    <property type="entry name" value="Kinase-like_dom_sf"/>
</dbReference>
<dbReference type="InParanoid" id="B3RRM5"/>
<reference evidence="3 4" key="1">
    <citation type="journal article" date="2008" name="Nature">
        <title>The Trichoplax genome and the nature of placozoans.</title>
        <authorList>
            <person name="Srivastava M."/>
            <person name="Begovic E."/>
            <person name="Chapman J."/>
            <person name="Putnam N.H."/>
            <person name="Hellsten U."/>
            <person name="Kawashima T."/>
            <person name="Kuo A."/>
            <person name="Mitros T."/>
            <person name="Salamov A."/>
            <person name="Carpenter M.L."/>
            <person name="Signorovitch A.Y."/>
            <person name="Moreno M.A."/>
            <person name="Kamm K."/>
            <person name="Grimwood J."/>
            <person name="Schmutz J."/>
            <person name="Shapiro H."/>
            <person name="Grigoriev I.V."/>
            <person name="Buss L.W."/>
            <person name="Schierwater B."/>
            <person name="Dellaporta S.L."/>
            <person name="Rokhsar D.S."/>
        </authorList>
    </citation>
    <scope>NUCLEOTIDE SEQUENCE [LARGE SCALE GENOMIC DNA]</scope>
    <source>
        <strain evidence="3 4">Grell-BS-1999</strain>
    </source>
</reference>
<dbReference type="HOGENOM" id="CLU_002110_0_0_1"/>
<dbReference type="InterPro" id="IPR045906">
    <property type="entry name" value="ULK4"/>
</dbReference>
<dbReference type="Pfam" id="PF00069">
    <property type="entry name" value="Pkinase"/>
    <property type="match status" value="1"/>
</dbReference>
<dbReference type="Pfam" id="PF23606">
    <property type="entry name" value="HEAT_ULK4"/>
    <property type="match status" value="1"/>
</dbReference>
<dbReference type="InterPro" id="IPR011989">
    <property type="entry name" value="ARM-like"/>
</dbReference>
<dbReference type="InterPro" id="IPR016024">
    <property type="entry name" value="ARM-type_fold"/>
</dbReference>
<sequence>MENYILYDEIGRGDGSIVYKGRKRGAIEFVAIYCIEKSKRAETTNRVRLSQGLKHRCMVEFHEWYETSKHLWLIVQLCTGGSLQEILNQDGCLPEESIRNFGVDLVIGLYTIHSLGIVFCDLKPSKLLLDGTWAIKYSNFNHARLLGERLDFLDGTDSDSSDEQSDSEEVNVKKVSDKKTGMPFTPYLAPEVMLFGQFSPASDLWSVGCLLYRMYTGNLPFQGETTAELANNILQNDPPFPTSPIHSEEISAEFLDLISGLLRKDPNERYDWSRVCSHEMWKNKIVNQLKEDGLDESRSTLDNSVQSILGGDNNNNSSFLDNSTNISQNESVDENSTLYQGSVIRPLTAPEDSRRNKPITLNPSQEAKTFMSFYSLRPHSSLNFLTTESEQPNLFTIIEKNDQNILEDVEEEVEQSKGLEETVAQSTDEVSTMQNVVSQSYSDTEVFVSGSSELKQPLVEKVQLPELDDSLDETLPMDTPKGDKRISRKSTPANEEFDQITVPEAISELLYHDSDLVASPILETHRTQRSRSLKWDAKSLSFPSHTAEQIVELTDEEQQSHLQLIQETLQSSGSNMQRIKLHAITYLTSISSNSSIADLVFHSDLLIALAIILKSPAILEIKEKIAKCFGLIISSATMIKREFNISELFGMATDALRDSIRNVKLKQTLTAALGELIYFVASQEMKSNSVISNWEIPSASYVMIVKCLQGGDPIVQQHAAKTIESVAVIDSRPSKKLATPGTAQALWNLFTHSSSDALCATAISALSRLNRKSSSIFNHIYDRVGLQTILKSLSTNVGKISQQLVTTLIHLLENSSYVIRGKAYLAISQLIKLSQDAALTCCQARLLVFIERDNKIQPHSKDELHDQQQYALKCLKCVVDVYLEAVPNIFGNPKMKLLLVSDGVLRILEVVSGRRHPSSSQIKQLKSNLPYLSVIHHLLTNQIFRSRLTDDVFLTKLKALLSHVISVDEGTTSLSSTSAPTANDDFKHIVLSMVLTICQQSTLVMKHYAQMVKSIMPSLIKLIESSNGDTRVLCLRVITEVGIQYLNQWNDTDVSKEYGIIDRELLQKLIILELLPSYEAILKDQDPIPTYAVKLLAVLIQKYPSTSKFVDQHHVMVPLLHVYEAHKDNISQNMRDNIVDIFYHCLPMNQETFDILIKNGFVTYMVHAADEIIRDDEVKMATLSHALDIMYHELKYVSGKVRVALQTKEKEKNSDCLNTERLLIANRPAVKLIKPLICELTRNSDNINERALRCLSLAMQLIGGEFQETLSANDIVTTNSNNTNSIRLYGGELITTLKAIKSIENEAPVIATINDILSHIDESS</sequence>
<dbReference type="PANTHER" id="PTHR46240">
    <property type="entry name" value="SER/THR PROTEIN KINASE ULK4"/>
    <property type="match status" value="1"/>
</dbReference>
<proteinExistence type="predicted"/>
<dbReference type="Gene3D" id="1.25.10.10">
    <property type="entry name" value="Leucine-rich Repeat Variant"/>
    <property type="match status" value="2"/>
</dbReference>
<dbReference type="EMBL" id="DS985243">
    <property type="protein sequence ID" value="EDV26377.1"/>
    <property type="molecule type" value="Genomic_DNA"/>
</dbReference>
<dbReference type="SUPFAM" id="SSF48371">
    <property type="entry name" value="ARM repeat"/>
    <property type="match status" value="2"/>
</dbReference>
<dbReference type="CTD" id="6752105"/>